<reference evidence="1" key="2">
    <citation type="submission" date="2020-11" db="EMBL/GenBank/DDBJ databases">
        <authorList>
            <person name="McCartney M.A."/>
            <person name="Auch B."/>
            <person name="Kono T."/>
            <person name="Mallez S."/>
            <person name="Becker A."/>
            <person name="Gohl D.M."/>
            <person name="Silverstein K.A.T."/>
            <person name="Koren S."/>
            <person name="Bechman K.B."/>
            <person name="Herman A."/>
            <person name="Abrahante J.E."/>
            <person name="Garbe J."/>
        </authorList>
    </citation>
    <scope>NUCLEOTIDE SEQUENCE</scope>
    <source>
        <strain evidence="1">Duluth1</strain>
        <tissue evidence="1">Whole animal</tissue>
    </source>
</reference>
<proteinExistence type="predicted"/>
<keyword evidence="2" id="KW-1185">Reference proteome</keyword>
<gene>
    <name evidence="1" type="ORF">DPMN_125918</name>
</gene>
<accession>A0A9D4JTH5</accession>
<dbReference type="Proteomes" id="UP000828390">
    <property type="component" value="Unassembled WGS sequence"/>
</dbReference>
<organism evidence="1 2">
    <name type="scientific">Dreissena polymorpha</name>
    <name type="common">Zebra mussel</name>
    <name type="synonym">Mytilus polymorpha</name>
    <dbReference type="NCBI Taxonomy" id="45954"/>
    <lineage>
        <taxon>Eukaryota</taxon>
        <taxon>Metazoa</taxon>
        <taxon>Spiralia</taxon>
        <taxon>Lophotrochozoa</taxon>
        <taxon>Mollusca</taxon>
        <taxon>Bivalvia</taxon>
        <taxon>Autobranchia</taxon>
        <taxon>Heteroconchia</taxon>
        <taxon>Euheterodonta</taxon>
        <taxon>Imparidentia</taxon>
        <taxon>Neoheterodontei</taxon>
        <taxon>Myida</taxon>
        <taxon>Dreissenoidea</taxon>
        <taxon>Dreissenidae</taxon>
        <taxon>Dreissena</taxon>
    </lineage>
</organism>
<name>A0A9D4JTH5_DREPO</name>
<comment type="caution">
    <text evidence="1">The sequence shown here is derived from an EMBL/GenBank/DDBJ whole genome shotgun (WGS) entry which is preliminary data.</text>
</comment>
<dbReference type="EMBL" id="JAIWYP010000005">
    <property type="protein sequence ID" value="KAH3824090.1"/>
    <property type="molecule type" value="Genomic_DNA"/>
</dbReference>
<reference evidence="1" key="1">
    <citation type="journal article" date="2019" name="bioRxiv">
        <title>The Genome of the Zebra Mussel, Dreissena polymorpha: A Resource for Invasive Species Research.</title>
        <authorList>
            <person name="McCartney M.A."/>
            <person name="Auch B."/>
            <person name="Kono T."/>
            <person name="Mallez S."/>
            <person name="Zhang Y."/>
            <person name="Obille A."/>
            <person name="Becker A."/>
            <person name="Abrahante J.E."/>
            <person name="Garbe J."/>
            <person name="Badalamenti J.P."/>
            <person name="Herman A."/>
            <person name="Mangelson H."/>
            <person name="Liachko I."/>
            <person name="Sullivan S."/>
            <person name="Sone E.D."/>
            <person name="Koren S."/>
            <person name="Silverstein K.A.T."/>
            <person name="Beckman K.B."/>
            <person name="Gohl D.M."/>
        </authorList>
    </citation>
    <scope>NUCLEOTIDE SEQUENCE</scope>
    <source>
        <strain evidence="1">Duluth1</strain>
        <tissue evidence="1">Whole animal</tissue>
    </source>
</reference>
<sequence length="152" mass="16747">MGSTICFNSKVVPMAQQGGLIEAKVSNVTVARTVSIPPNSITLVKCSLVKRISTYALETECGDLIVPMSVYVSKAGLRSSMVNMSDHHVRLKQGKYVGRAEELRVIRPMPKELTSVKVVREVATCDEDITVPDHLGYLYERWGTDAGGWVFM</sequence>
<protein>
    <submittedName>
        <fullName evidence="1">Uncharacterized protein</fullName>
    </submittedName>
</protein>
<dbReference type="AlphaFoldDB" id="A0A9D4JTH5"/>
<evidence type="ECO:0000313" key="2">
    <source>
        <dbReference type="Proteomes" id="UP000828390"/>
    </source>
</evidence>
<evidence type="ECO:0000313" key="1">
    <source>
        <dbReference type="EMBL" id="KAH3824090.1"/>
    </source>
</evidence>